<evidence type="ECO:0000256" key="17">
    <source>
        <dbReference type="ARBA" id="ARBA00042669"/>
    </source>
</evidence>
<comment type="caution">
    <text evidence="40">The sequence shown here is derived from an EMBL/GenBank/DDBJ whole genome shotgun (WGS) entry which is preliminary data.</text>
</comment>
<dbReference type="PANTHER" id="PTHR45688">
    <property type="match status" value="1"/>
</dbReference>
<comment type="catalytic activity">
    <reaction evidence="26">
        <text>3-oxopropanoate + L-alanine = beta-alanine + pyruvate</text>
        <dbReference type="Rhea" id="RHEA:14077"/>
        <dbReference type="ChEBI" id="CHEBI:15361"/>
        <dbReference type="ChEBI" id="CHEBI:33190"/>
        <dbReference type="ChEBI" id="CHEBI:57966"/>
        <dbReference type="ChEBI" id="CHEBI:57972"/>
        <dbReference type="EC" id="2.6.1.18"/>
    </reaction>
    <physiologicalReaction direction="right-to-left" evidence="26">
        <dbReference type="Rhea" id="RHEA:14079"/>
    </physiologicalReaction>
</comment>
<dbReference type="InterPro" id="IPR015424">
    <property type="entry name" value="PyrdxlP-dep_Trfase"/>
</dbReference>
<proteinExistence type="inferred from homology"/>
<evidence type="ECO:0000256" key="14">
    <source>
        <dbReference type="ARBA" id="ARBA00041662"/>
    </source>
</evidence>
<comment type="catalytic activity">
    <reaction evidence="27">
        <text>2-oxopentanoate + N(omega),N(omega)-dimethyl-L-arginine = 5-(3,3-dimethylguanidino)-2-oxopentanoate + L-2-aminopentanoate</text>
        <dbReference type="Rhea" id="RHEA:77359"/>
        <dbReference type="ChEBI" id="CHEBI:28644"/>
        <dbReference type="ChEBI" id="CHEBI:58326"/>
        <dbReference type="ChEBI" id="CHEBI:58441"/>
        <dbReference type="ChEBI" id="CHEBI:197301"/>
    </reaction>
</comment>
<comment type="catalytic activity">
    <reaction evidence="24">
        <text>L-ornithine + pyruvate = 5-amino-2-oxopentanoate + L-alanine</text>
        <dbReference type="Rhea" id="RHEA:77327"/>
        <dbReference type="ChEBI" id="CHEBI:15361"/>
        <dbReference type="ChEBI" id="CHEBI:46911"/>
        <dbReference type="ChEBI" id="CHEBI:57972"/>
        <dbReference type="ChEBI" id="CHEBI:58802"/>
    </reaction>
</comment>
<gene>
    <name evidence="40" type="ORF">EB796_018939</name>
</gene>
<dbReference type="Gene3D" id="3.90.1150.10">
    <property type="entry name" value="Aspartate Aminotransferase, domain 1"/>
    <property type="match status" value="1"/>
</dbReference>
<keyword evidence="6" id="KW-0032">Aminotransferase</keyword>
<comment type="catalytic activity">
    <reaction evidence="11">
        <text>glyoxylate + L-alanine = glycine + pyruvate</text>
        <dbReference type="Rhea" id="RHEA:24248"/>
        <dbReference type="ChEBI" id="CHEBI:15361"/>
        <dbReference type="ChEBI" id="CHEBI:36655"/>
        <dbReference type="ChEBI" id="CHEBI:57305"/>
        <dbReference type="ChEBI" id="CHEBI:57972"/>
        <dbReference type="EC" id="2.6.1.44"/>
    </reaction>
    <physiologicalReaction direction="left-to-right" evidence="11">
        <dbReference type="Rhea" id="RHEA:24249"/>
    </physiologicalReaction>
</comment>
<evidence type="ECO:0000256" key="23">
    <source>
        <dbReference type="ARBA" id="ARBA00043758"/>
    </source>
</evidence>
<comment type="catalytic activity">
    <reaction evidence="32">
        <text>L-ornithine + glyoxylate = 5-amino-2-oxopentanoate + glycine</text>
        <dbReference type="Rhea" id="RHEA:77331"/>
        <dbReference type="ChEBI" id="CHEBI:36655"/>
        <dbReference type="ChEBI" id="CHEBI:46911"/>
        <dbReference type="ChEBI" id="CHEBI:57305"/>
        <dbReference type="ChEBI" id="CHEBI:58802"/>
    </reaction>
</comment>
<evidence type="ECO:0000256" key="38">
    <source>
        <dbReference type="ARBA" id="ARBA00058068"/>
    </source>
</evidence>
<dbReference type="GO" id="GO:0047305">
    <property type="term" value="F:(R)-3-amino-2-methylpropionate-pyruvate transaminase activity"/>
    <property type="evidence" value="ECO:0007669"/>
    <property type="project" value="UniProtKB-EC"/>
</dbReference>
<comment type="catalytic activity">
    <reaction evidence="33">
        <text>2-oxohexanoate + N(omega),N(omega)-dimethyl-L-arginine = L-2-aminohexanoate + 5-(3,3-dimethylguanidino)-2-oxopentanoate</text>
        <dbReference type="Rhea" id="RHEA:77363"/>
        <dbReference type="ChEBI" id="CHEBI:35177"/>
        <dbReference type="ChEBI" id="CHEBI:58326"/>
        <dbReference type="ChEBI" id="CHEBI:58455"/>
        <dbReference type="ChEBI" id="CHEBI:197301"/>
    </reaction>
</comment>
<dbReference type="SUPFAM" id="SSF53383">
    <property type="entry name" value="PLP-dependent transferases"/>
    <property type="match status" value="1"/>
</dbReference>
<evidence type="ECO:0000256" key="24">
    <source>
        <dbReference type="ARBA" id="ARBA00043777"/>
    </source>
</evidence>
<evidence type="ECO:0000256" key="1">
    <source>
        <dbReference type="ARBA" id="ARBA00001933"/>
    </source>
</evidence>
<comment type="catalytic activity">
    <reaction evidence="35">
        <text>N(omega)-methyl-L-arginine + glyoxylate = 5-(3-methylguanidino)-2-oxopentanoate + glycine</text>
        <dbReference type="Rhea" id="RHEA:77323"/>
        <dbReference type="ChEBI" id="CHEBI:36655"/>
        <dbReference type="ChEBI" id="CHEBI:57305"/>
        <dbReference type="ChEBI" id="CHEBI:114953"/>
        <dbReference type="ChEBI" id="CHEBI:197314"/>
    </reaction>
</comment>
<comment type="catalytic activity">
    <reaction evidence="25">
        <text>N(omega),N('omega)-dimethyl-L-arginine + pyruvate = 5-(3,3'-dimethylguanidino)-2-oxopentanoate + L-alanine</text>
        <dbReference type="Rhea" id="RHEA:77307"/>
        <dbReference type="ChEBI" id="CHEBI:15361"/>
        <dbReference type="ChEBI" id="CHEBI:57972"/>
        <dbReference type="ChEBI" id="CHEBI:197308"/>
        <dbReference type="ChEBI" id="CHEBI:197310"/>
    </reaction>
</comment>
<name>A0A7J7J937_BUGNE</name>
<keyword evidence="8 39" id="KW-0663">Pyridoxal phosphate</keyword>
<evidence type="ECO:0000256" key="29">
    <source>
        <dbReference type="ARBA" id="ARBA00044257"/>
    </source>
</evidence>
<dbReference type="Proteomes" id="UP000593567">
    <property type="component" value="Unassembled WGS sequence"/>
</dbReference>
<comment type="catalytic activity">
    <reaction evidence="23">
        <text>N(omega)-methyl-L-arginine + pyruvate = 5-(3-methylguanidino)-2-oxopentanoate + L-alanine</text>
        <dbReference type="Rhea" id="RHEA:77319"/>
        <dbReference type="ChEBI" id="CHEBI:15361"/>
        <dbReference type="ChEBI" id="CHEBI:57972"/>
        <dbReference type="ChEBI" id="CHEBI:114953"/>
        <dbReference type="ChEBI" id="CHEBI:197314"/>
    </reaction>
</comment>
<comment type="catalytic activity">
    <reaction evidence="22">
        <text>2-oxobutanoate + L-alanine = (2S)-2-aminobutanoate + pyruvate</text>
        <dbReference type="Rhea" id="RHEA:77355"/>
        <dbReference type="ChEBI" id="CHEBI:15361"/>
        <dbReference type="ChEBI" id="CHEBI:16763"/>
        <dbReference type="ChEBI" id="CHEBI:57972"/>
        <dbReference type="ChEBI" id="CHEBI:74359"/>
        <dbReference type="EC" id="2.6.1.44"/>
    </reaction>
</comment>
<evidence type="ECO:0000256" key="9">
    <source>
        <dbReference type="ARBA" id="ARBA00022946"/>
    </source>
</evidence>
<evidence type="ECO:0000256" key="16">
    <source>
        <dbReference type="ARBA" id="ARBA00042611"/>
    </source>
</evidence>
<dbReference type="GO" id="GO:0009436">
    <property type="term" value="P:glyoxylate catabolic process"/>
    <property type="evidence" value="ECO:0007669"/>
    <property type="project" value="TreeGrafter"/>
</dbReference>
<comment type="catalytic activity">
    <reaction evidence="18">
        <text>N(omega),N(omega)-dimethyl-L-arginine + pyruvate = 5-(3,3-dimethylguanidino)-2-oxopentanoate + L-alanine</text>
        <dbReference type="Rhea" id="RHEA:77303"/>
        <dbReference type="ChEBI" id="CHEBI:15361"/>
        <dbReference type="ChEBI" id="CHEBI:57972"/>
        <dbReference type="ChEBI" id="CHEBI:58326"/>
        <dbReference type="ChEBI" id="CHEBI:197301"/>
    </reaction>
</comment>
<evidence type="ECO:0000256" key="15">
    <source>
        <dbReference type="ARBA" id="ARBA00041845"/>
    </source>
</evidence>
<comment type="catalytic activity">
    <reaction evidence="37">
        <text>N(omega),N('omega)-dimethyl-L-arginine + glyoxylate = 5-(3,3'-dimethylguanidino)-2-oxopentanoate + glycine</text>
        <dbReference type="Rhea" id="RHEA:77315"/>
        <dbReference type="ChEBI" id="CHEBI:36655"/>
        <dbReference type="ChEBI" id="CHEBI:57305"/>
        <dbReference type="ChEBI" id="CHEBI:197308"/>
        <dbReference type="ChEBI" id="CHEBI:197310"/>
    </reaction>
</comment>
<comment type="similarity">
    <text evidence="3 39">Belongs to the class-III pyridoxal-phosphate-dependent aminotransferase family.</text>
</comment>
<evidence type="ECO:0000256" key="11">
    <source>
        <dbReference type="ARBA" id="ARBA00033660"/>
    </source>
</evidence>
<accession>A0A7J7J937</accession>
<keyword evidence="41" id="KW-1185">Reference proteome</keyword>
<organism evidence="40 41">
    <name type="scientific">Bugula neritina</name>
    <name type="common">Brown bryozoan</name>
    <name type="synonym">Sertularia neritina</name>
    <dbReference type="NCBI Taxonomy" id="10212"/>
    <lineage>
        <taxon>Eukaryota</taxon>
        <taxon>Metazoa</taxon>
        <taxon>Spiralia</taxon>
        <taxon>Lophotrochozoa</taxon>
        <taxon>Bryozoa</taxon>
        <taxon>Gymnolaemata</taxon>
        <taxon>Cheilostomatida</taxon>
        <taxon>Flustrina</taxon>
        <taxon>Buguloidea</taxon>
        <taxon>Bugulidae</taxon>
        <taxon>Bugula</taxon>
    </lineage>
</organism>
<evidence type="ECO:0000256" key="5">
    <source>
        <dbReference type="ARBA" id="ARBA00013049"/>
    </source>
</evidence>
<evidence type="ECO:0000256" key="22">
    <source>
        <dbReference type="ARBA" id="ARBA00043751"/>
    </source>
</evidence>
<keyword evidence="10" id="KW-0496">Mitochondrion</keyword>
<dbReference type="EC" id="2.6.1.18" evidence="28"/>
<dbReference type="PROSITE" id="PS00600">
    <property type="entry name" value="AA_TRANSFER_CLASS_3"/>
    <property type="match status" value="1"/>
</dbReference>
<dbReference type="EC" id="2.6.1.40" evidence="12"/>
<evidence type="ECO:0000256" key="35">
    <source>
        <dbReference type="ARBA" id="ARBA00048760"/>
    </source>
</evidence>
<dbReference type="AlphaFoldDB" id="A0A7J7J937"/>
<evidence type="ECO:0000313" key="41">
    <source>
        <dbReference type="Proteomes" id="UP000593567"/>
    </source>
</evidence>
<evidence type="ECO:0000256" key="4">
    <source>
        <dbReference type="ARBA" id="ARBA00011881"/>
    </source>
</evidence>
<evidence type="ECO:0000256" key="28">
    <source>
        <dbReference type="ARBA" id="ARBA00044055"/>
    </source>
</evidence>
<evidence type="ECO:0000256" key="36">
    <source>
        <dbReference type="ARBA" id="ARBA00048916"/>
    </source>
</evidence>
<reference evidence="40" key="1">
    <citation type="submission" date="2020-06" db="EMBL/GenBank/DDBJ databases">
        <title>Draft genome of Bugula neritina, a colonial animal packing powerful symbionts and potential medicines.</title>
        <authorList>
            <person name="Rayko M."/>
        </authorList>
    </citation>
    <scope>NUCLEOTIDE SEQUENCE [LARGE SCALE GENOMIC DNA]</scope>
    <source>
        <strain evidence="40">Kwan_BN1</strain>
    </source>
</reference>
<evidence type="ECO:0000256" key="27">
    <source>
        <dbReference type="ARBA" id="ARBA00043826"/>
    </source>
</evidence>
<evidence type="ECO:0000256" key="21">
    <source>
        <dbReference type="ARBA" id="ARBA00043749"/>
    </source>
</evidence>
<evidence type="ECO:0000256" key="10">
    <source>
        <dbReference type="ARBA" id="ARBA00023128"/>
    </source>
</evidence>
<evidence type="ECO:0000256" key="26">
    <source>
        <dbReference type="ARBA" id="ARBA00043825"/>
    </source>
</evidence>
<comment type="function">
    <text evidence="38">Multifunctional aminotransferase with a broad substrate specificity. Catalyzes the conversion of glyoxylate to glycine using alanine as the amino donor. Catalyzes metabolism of not L- but the D-isomer of D-beta-aminoisobutyric acid to generate 2-methyl-3-oxopropanoate and alanine. Catalyzes the transfer of the amino group from beta-alanine to pyruvate to yield L-alanine and 3-oxopropanoate. Can metabolize NG-monomethyl-L-arginine (NMMA), asymmetric NG,NG-dimethyl-L-arginine (ADMA) and symmetric NG,N'G-dimethyl-L-arginine (SDMA). ADMA is a potent inhibitor of nitric-oxide (NO) synthase, and this activity provides mechanism through which the kidney regulates blood pressure.</text>
</comment>
<dbReference type="GO" id="GO:0030170">
    <property type="term" value="F:pyridoxal phosphate binding"/>
    <property type="evidence" value="ECO:0007669"/>
    <property type="project" value="InterPro"/>
</dbReference>
<comment type="cofactor">
    <cofactor evidence="1">
        <name>pyridoxal 5'-phosphate</name>
        <dbReference type="ChEBI" id="CHEBI:597326"/>
    </cofactor>
</comment>
<dbReference type="InterPro" id="IPR015421">
    <property type="entry name" value="PyrdxlP-dep_Trfase_major"/>
</dbReference>
<dbReference type="Pfam" id="PF00202">
    <property type="entry name" value="Aminotran_3"/>
    <property type="match status" value="1"/>
</dbReference>
<keyword evidence="9" id="KW-0809">Transit peptide</keyword>
<dbReference type="GO" id="GO:0016223">
    <property type="term" value="F:beta-alanine:pyruvate transaminase activity"/>
    <property type="evidence" value="ECO:0007669"/>
    <property type="project" value="UniProtKB-EC"/>
</dbReference>
<dbReference type="InterPro" id="IPR005814">
    <property type="entry name" value="Aminotrans_3"/>
</dbReference>
<comment type="catalytic activity">
    <reaction evidence="19">
        <text>(2S)-2-aminobutanoate + glyoxylate = 2-oxobutanoate + glycine</text>
        <dbReference type="Rhea" id="RHEA:77339"/>
        <dbReference type="ChEBI" id="CHEBI:16763"/>
        <dbReference type="ChEBI" id="CHEBI:36655"/>
        <dbReference type="ChEBI" id="CHEBI:57305"/>
        <dbReference type="ChEBI" id="CHEBI:74359"/>
    </reaction>
</comment>
<sequence>MGRLYTGCMDTMVLKGCYHGASGATMGLTALSTWYFNYPSAITTHKDSLKYCAPQGKMGPYFAESIMGVNGIVQFPKGYIKGAAEAVRARGGVVIMDEVQTGFGRTGDNFWGFQGHDVVPDIAVMAKGIANGFPMAAVVTTKEIASVMDSAIHFNTFGGNPVGCAMASTVLDVIEDEKLQENARELGSYYLMGLAKLRDQYEIVGDVRGKGFMMGIELVTDKDSKTALPKEQTLDILDDLKNMRLLCGKGGVAGNILRIQPPLVTTKADVDYALGCFDLAFANHRDRQSKQETQFGEERKAHASM</sequence>
<evidence type="ECO:0000256" key="33">
    <source>
        <dbReference type="ARBA" id="ARBA00048500"/>
    </source>
</evidence>
<evidence type="ECO:0000256" key="13">
    <source>
        <dbReference type="ARBA" id="ARBA00039862"/>
    </source>
</evidence>
<evidence type="ECO:0000256" key="12">
    <source>
        <dbReference type="ARBA" id="ARBA00039130"/>
    </source>
</evidence>
<dbReference type="InterPro" id="IPR049704">
    <property type="entry name" value="Aminotrans_3_PPA_site"/>
</dbReference>
<comment type="catalytic activity">
    <reaction evidence="36">
        <text>oxaloacetate + L-alanine = L-aspartate + pyruvate</text>
        <dbReference type="Rhea" id="RHEA:77347"/>
        <dbReference type="ChEBI" id="CHEBI:15361"/>
        <dbReference type="ChEBI" id="CHEBI:16452"/>
        <dbReference type="ChEBI" id="CHEBI:29991"/>
        <dbReference type="ChEBI" id="CHEBI:57972"/>
    </reaction>
</comment>
<protein>
    <recommendedName>
        <fullName evidence="13">Alanine--glyoxylate aminotransferase 2, mitochondrial</fullName>
        <ecNumber evidence="28">2.6.1.18</ecNumber>
        <ecNumber evidence="12">2.6.1.40</ecNumber>
        <ecNumber evidence="5">2.6.1.44</ecNumber>
    </recommendedName>
    <alternativeName>
        <fullName evidence="14">(R)-3-amino-2-methylpropionate--pyruvate transaminase</fullName>
    </alternativeName>
    <alternativeName>
        <fullName evidence="16">Beta-ALAAT II</fullName>
    </alternativeName>
    <alternativeName>
        <fullName evidence="17">Beta-alanine-pyruvate aminotransferase</fullName>
    </alternativeName>
    <alternativeName>
        <fullName evidence="30">D-3-aminoisobutyrate-pyruvate aminotransferase</fullName>
    </alternativeName>
    <alternativeName>
        <fullName evidence="15">D-AIBAT</fullName>
    </alternativeName>
    <alternativeName>
        <fullName evidence="29">D-beta-aminoisobutyrate-pyruvate aminotransferase</fullName>
    </alternativeName>
</protein>
<dbReference type="EC" id="2.6.1.44" evidence="5"/>
<dbReference type="GO" id="GO:0008453">
    <property type="term" value="F:alanine-glyoxylate transaminase activity"/>
    <property type="evidence" value="ECO:0007669"/>
    <property type="project" value="UniProtKB-EC"/>
</dbReference>
<dbReference type="EMBL" id="VXIV02002810">
    <property type="protein sequence ID" value="KAF6022752.1"/>
    <property type="molecule type" value="Genomic_DNA"/>
</dbReference>
<dbReference type="GO" id="GO:0019481">
    <property type="term" value="P:L-alanine catabolic process, by transamination"/>
    <property type="evidence" value="ECO:0007669"/>
    <property type="project" value="TreeGrafter"/>
</dbReference>
<evidence type="ECO:0000313" key="40">
    <source>
        <dbReference type="EMBL" id="KAF6022752.1"/>
    </source>
</evidence>
<evidence type="ECO:0000256" key="31">
    <source>
        <dbReference type="ARBA" id="ARBA00047892"/>
    </source>
</evidence>
<evidence type="ECO:0000256" key="32">
    <source>
        <dbReference type="ARBA" id="ARBA00048264"/>
    </source>
</evidence>
<comment type="catalytic activity">
    <reaction evidence="31">
        <text>N(omega),N(omega)-dimethyl-L-arginine + glyoxylate = 5-(3,3-dimethylguanidino)-2-oxopentanoate + glycine</text>
        <dbReference type="Rhea" id="RHEA:77311"/>
        <dbReference type="ChEBI" id="CHEBI:36655"/>
        <dbReference type="ChEBI" id="CHEBI:57305"/>
        <dbReference type="ChEBI" id="CHEBI:58326"/>
        <dbReference type="ChEBI" id="CHEBI:197301"/>
    </reaction>
</comment>
<evidence type="ECO:0000256" key="19">
    <source>
        <dbReference type="ARBA" id="ARBA00043679"/>
    </source>
</evidence>
<evidence type="ECO:0000256" key="34">
    <source>
        <dbReference type="ARBA" id="ARBA00048560"/>
    </source>
</evidence>
<evidence type="ECO:0000256" key="30">
    <source>
        <dbReference type="ARBA" id="ARBA00044258"/>
    </source>
</evidence>
<evidence type="ECO:0000256" key="18">
    <source>
        <dbReference type="ARBA" id="ARBA00043669"/>
    </source>
</evidence>
<dbReference type="OrthoDB" id="10261433at2759"/>
<comment type="subunit">
    <text evidence="4">Homotetramer.</text>
</comment>
<comment type="catalytic activity">
    <reaction evidence="20">
        <text>(R)-3-amino-2-methylpropanoate + pyruvate = 2-methyl-3-oxopropanoate + L-alanine</text>
        <dbReference type="Rhea" id="RHEA:18393"/>
        <dbReference type="ChEBI" id="CHEBI:15361"/>
        <dbReference type="ChEBI" id="CHEBI:57700"/>
        <dbReference type="ChEBI" id="CHEBI:57731"/>
        <dbReference type="ChEBI" id="CHEBI:57972"/>
        <dbReference type="EC" id="2.6.1.40"/>
    </reaction>
    <physiologicalReaction direction="left-to-right" evidence="20">
        <dbReference type="Rhea" id="RHEA:18394"/>
    </physiologicalReaction>
</comment>
<dbReference type="PANTHER" id="PTHR45688:SF3">
    <property type="entry name" value="ALANINE--GLYOXYLATE AMINOTRANSFERASE 2, MITOCHONDRIAL"/>
    <property type="match status" value="1"/>
</dbReference>
<evidence type="ECO:0000256" key="25">
    <source>
        <dbReference type="ARBA" id="ARBA00043798"/>
    </source>
</evidence>
<evidence type="ECO:0000256" key="37">
    <source>
        <dbReference type="ARBA" id="ARBA00049480"/>
    </source>
</evidence>
<evidence type="ECO:0000256" key="39">
    <source>
        <dbReference type="RuleBase" id="RU003560"/>
    </source>
</evidence>
<keyword evidence="7" id="KW-0808">Transferase</keyword>
<dbReference type="InterPro" id="IPR015422">
    <property type="entry name" value="PyrdxlP-dep_Trfase_small"/>
</dbReference>
<comment type="catalytic activity">
    <reaction evidence="21">
        <text>N(omega),N(omega)-dimethyl-L-arginine + oxaloacetate = 5-(3,3-dimethylguanidino)-2-oxopentanoate + L-aspartate</text>
        <dbReference type="Rhea" id="RHEA:77343"/>
        <dbReference type="ChEBI" id="CHEBI:16452"/>
        <dbReference type="ChEBI" id="CHEBI:29991"/>
        <dbReference type="ChEBI" id="CHEBI:58326"/>
        <dbReference type="ChEBI" id="CHEBI:197301"/>
    </reaction>
</comment>
<evidence type="ECO:0000256" key="20">
    <source>
        <dbReference type="ARBA" id="ARBA00043726"/>
    </source>
</evidence>
<comment type="subcellular location">
    <subcellularLocation>
        <location evidence="2">Mitochondrion</location>
    </subcellularLocation>
</comment>
<evidence type="ECO:0000256" key="8">
    <source>
        <dbReference type="ARBA" id="ARBA00022898"/>
    </source>
</evidence>
<evidence type="ECO:0000256" key="3">
    <source>
        <dbReference type="ARBA" id="ARBA00008954"/>
    </source>
</evidence>
<evidence type="ECO:0000256" key="7">
    <source>
        <dbReference type="ARBA" id="ARBA00022679"/>
    </source>
</evidence>
<comment type="catalytic activity">
    <reaction evidence="34">
        <text>N(omega),N(omega)-dimethyl-L-arginine + 2-oxobutanoate = 5-(3,3-dimethylguanidino)-2-oxopentanoate + (2S)-2-aminobutanoate</text>
        <dbReference type="Rhea" id="RHEA:77351"/>
        <dbReference type="ChEBI" id="CHEBI:16763"/>
        <dbReference type="ChEBI" id="CHEBI:58326"/>
        <dbReference type="ChEBI" id="CHEBI:74359"/>
        <dbReference type="ChEBI" id="CHEBI:197301"/>
    </reaction>
</comment>
<dbReference type="Gene3D" id="3.40.640.10">
    <property type="entry name" value="Type I PLP-dependent aspartate aminotransferase-like (Major domain)"/>
    <property type="match status" value="1"/>
</dbReference>
<evidence type="ECO:0000256" key="6">
    <source>
        <dbReference type="ARBA" id="ARBA00022576"/>
    </source>
</evidence>
<dbReference type="GO" id="GO:0005739">
    <property type="term" value="C:mitochondrion"/>
    <property type="evidence" value="ECO:0007669"/>
    <property type="project" value="UniProtKB-SubCell"/>
</dbReference>
<evidence type="ECO:0000256" key="2">
    <source>
        <dbReference type="ARBA" id="ARBA00004173"/>
    </source>
</evidence>